<feature type="compositionally biased region" description="Polar residues" evidence="1">
    <location>
        <begin position="95"/>
        <end position="114"/>
    </location>
</feature>
<keyword evidence="3" id="KW-1185">Reference proteome</keyword>
<protein>
    <submittedName>
        <fullName evidence="2">Uncharacterized protein</fullName>
    </submittedName>
</protein>
<feature type="region of interest" description="Disordered" evidence="1">
    <location>
        <begin position="87"/>
        <end position="183"/>
    </location>
</feature>
<evidence type="ECO:0000256" key="1">
    <source>
        <dbReference type="SAM" id="MobiDB-lite"/>
    </source>
</evidence>
<feature type="compositionally biased region" description="Basic and acidic residues" evidence="1">
    <location>
        <begin position="151"/>
        <end position="163"/>
    </location>
</feature>
<evidence type="ECO:0000313" key="2">
    <source>
        <dbReference type="EMBL" id="KZV35032.1"/>
    </source>
</evidence>
<dbReference type="Proteomes" id="UP000250235">
    <property type="component" value="Unassembled WGS sequence"/>
</dbReference>
<feature type="compositionally biased region" description="Basic and acidic residues" evidence="1">
    <location>
        <begin position="174"/>
        <end position="183"/>
    </location>
</feature>
<reference evidence="2 3" key="1">
    <citation type="journal article" date="2015" name="Proc. Natl. Acad. Sci. U.S.A.">
        <title>The resurrection genome of Boea hygrometrica: A blueprint for survival of dehydration.</title>
        <authorList>
            <person name="Xiao L."/>
            <person name="Yang G."/>
            <person name="Zhang L."/>
            <person name="Yang X."/>
            <person name="Zhao S."/>
            <person name="Ji Z."/>
            <person name="Zhou Q."/>
            <person name="Hu M."/>
            <person name="Wang Y."/>
            <person name="Chen M."/>
            <person name="Xu Y."/>
            <person name="Jin H."/>
            <person name="Xiao X."/>
            <person name="Hu G."/>
            <person name="Bao F."/>
            <person name="Hu Y."/>
            <person name="Wan P."/>
            <person name="Li L."/>
            <person name="Deng X."/>
            <person name="Kuang T."/>
            <person name="Xiang C."/>
            <person name="Zhu J.K."/>
            <person name="Oliver M.J."/>
            <person name="He Y."/>
        </authorList>
    </citation>
    <scope>NUCLEOTIDE SEQUENCE [LARGE SCALE GENOMIC DNA]</scope>
    <source>
        <strain evidence="3">cv. XS01</strain>
    </source>
</reference>
<gene>
    <name evidence="2" type="ORF">F511_19779</name>
</gene>
<sequence length="183" mass="20060">MAASFYVNTLQVKFESVLAMEHTGMARLFKSLVDTGLEGFLAVSDSVYEAAVVEFFANAKVIAGESVKLHPQKVLTNKSVHTYIKKNQEVEPTGEFNQQTGDTASGTEGGQSKMTKPVEMQVVTQGEKKKKRAASEKKKVETTLPVKKKKTEQMKKVVEKLSVEARSQVAPTKSKSETSSDDV</sequence>
<accession>A0A2Z7BK83</accession>
<evidence type="ECO:0000313" key="3">
    <source>
        <dbReference type="Proteomes" id="UP000250235"/>
    </source>
</evidence>
<proteinExistence type="predicted"/>
<name>A0A2Z7BK83_9LAMI</name>
<organism evidence="2 3">
    <name type="scientific">Dorcoceras hygrometricum</name>
    <dbReference type="NCBI Taxonomy" id="472368"/>
    <lineage>
        <taxon>Eukaryota</taxon>
        <taxon>Viridiplantae</taxon>
        <taxon>Streptophyta</taxon>
        <taxon>Embryophyta</taxon>
        <taxon>Tracheophyta</taxon>
        <taxon>Spermatophyta</taxon>
        <taxon>Magnoliopsida</taxon>
        <taxon>eudicotyledons</taxon>
        <taxon>Gunneridae</taxon>
        <taxon>Pentapetalae</taxon>
        <taxon>asterids</taxon>
        <taxon>lamiids</taxon>
        <taxon>Lamiales</taxon>
        <taxon>Gesneriaceae</taxon>
        <taxon>Didymocarpoideae</taxon>
        <taxon>Trichosporeae</taxon>
        <taxon>Loxocarpinae</taxon>
        <taxon>Dorcoceras</taxon>
    </lineage>
</organism>
<dbReference type="AlphaFoldDB" id="A0A2Z7BK83"/>
<dbReference type="EMBL" id="KV005009">
    <property type="protein sequence ID" value="KZV35032.1"/>
    <property type="molecule type" value="Genomic_DNA"/>
</dbReference>